<dbReference type="PANTHER" id="PTHR22932:SF1">
    <property type="entry name" value="CO-CHAPERONE PROTEIN DAF-41"/>
    <property type="match status" value="1"/>
</dbReference>
<evidence type="ECO:0000313" key="5">
    <source>
        <dbReference type="Proteomes" id="UP000274756"/>
    </source>
</evidence>
<accession>A0A0N4UME9</accession>
<evidence type="ECO:0000313" key="6">
    <source>
        <dbReference type="WBParaSite" id="DME_0000902201-mRNA-1"/>
    </source>
</evidence>
<dbReference type="EMBL" id="UYYG01001225">
    <property type="protein sequence ID" value="VDN60595.1"/>
    <property type="molecule type" value="Genomic_DNA"/>
</dbReference>
<dbReference type="WBParaSite" id="DME_0000902201-mRNA-1">
    <property type="protein sequence ID" value="DME_0000902201-mRNA-1"/>
    <property type="gene ID" value="DME_0000902201"/>
</dbReference>
<evidence type="ECO:0000313" key="3">
    <source>
        <dbReference type="EMBL" id="VDN60595.1"/>
    </source>
</evidence>
<name>A0A0N4UME9_DRAME</name>
<dbReference type="Pfam" id="PF04969">
    <property type="entry name" value="CS"/>
    <property type="match status" value="1"/>
</dbReference>
<protein>
    <submittedName>
        <fullName evidence="6">CS domain-containing protein</fullName>
    </submittedName>
</protein>
<evidence type="ECO:0000259" key="2">
    <source>
        <dbReference type="PROSITE" id="PS51203"/>
    </source>
</evidence>
<proteinExistence type="inferred from homology"/>
<dbReference type="PROSITE" id="PS51203">
    <property type="entry name" value="CS"/>
    <property type="match status" value="1"/>
</dbReference>
<dbReference type="AlphaFoldDB" id="A0A0N4UME9"/>
<dbReference type="SUPFAM" id="SSF49764">
    <property type="entry name" value="HSP20-like chaperones"/>
    <property type="match status" value="1"/>
</dbReference>
<organism evidence="4 6">
    <name type="scientific">Dracunculus medinensis</name>
    <name type="common">Guinea worm</name>
    <dbReference type="NCBI Taxonomy" id="318479"/>
    <lineage>
        <taxon>Eukaryota</taxon>
        <taxon>Metazoa</taxon>
        <taxon>Ecdysozoa</taxon>
        <taxon>Nematoda</taxon>
        <taxon>Chromadorea</taxon>
        <taxon>Rhabditida</taxon>
        <taxon>Spirurina</taxon>
        <taxon>Dracunculoidea</taxon>
        <taxon>Dracunculidae</taxon>
        <taxon>Dracunculus</taxon>
    </lineage>
</organism>
<evidence type="ECO:0000313" key="4">
    <source>
        <dbReference type="Proteomes" id="UP000038040"/>
    </source>
</evidence>
<dbReference type="InterPro" id="IPR008978">
    <property type="entry name" value="HSP20-like_chaperone"/>
</dbReference>
<dbReference type="OrthoDB" id="1564555at2759"/>
<dbReference type="PANTHER" id="PTHR22932">
    <property type="entry name" value="TELOMERASE-BINDING PROTEIN P23 HSP90 CO-CHAPERONE"/>
    <property type="match status" value="1"/>
</dbReference>
<dbReference type="Gene3D" id="2.60.40.790">
    <property type="match status" value="1"/>
</dbReference>
<reference evidence="6" key="1">
    <citation type="submission" date="2017-02" db="UniProtKB">
        <authorList>
            <consortium name="WormBaseParasite"/>
        </authorList>
    </citation>
    <scope>IDENTIFICATION</scope>
</reference>
<dbReference type="STRING" id="318479.A0A0N4UME9"/>
<dbReference type="InterPro" id="IPR007052">
    <property type="entry name" value="CS_dom"/>
</dbReference>
<dbReference type="Proteomes" id="UP000038040">
    <property type="component" value="Unplaced"/>
</dbReference>
<keyword evidence="5" id="KW-1185">Reference proteome</keyword>
<evidence type="ECO:0000256" key="1">
    <source>
        <dbReference type="ARBA" id="ARBA00025733"/>
    </source>
</evidence>
<dbReference type="GO" id="GO:0051087">
    <property type="term" value="F:protein-folding chaperone binding"/>
    <property type="evidence" value="ECO:0007669"/>
    <property type="project" value="TreeGrafter"/>
</dbReference>
<comment type="similarity">
    <text evidence="1">Belongs to the p23/wos2 family.</text>
</comment>
<dbReference type="GO" id="GO:0006457">
    <property type="term" value="P:protein folding"/>
    <property type="evidence" value="ECO:0007669"/>
    <property type="project" value="TreeGrafter"/>
</dbReference>
<sequence length="103" mass="12245">MATAAVIHPLIQWAQREKCLYLTVEIDKINELNVTEKSIKVKGHYGDNKTLYEAVVDLYANINPEYRKIDNNRHLELVIQKTEPAWWPRLLEKQIKVYIFFFL</sequence>
<dbReference type="GO" id="GO:0051131">
    <property type="term" value="P:chaperone-mediated protein complex assembly"/>
    <property type="evidence" value="ECO:0007669"/>
    <property type="project" value="TreeGrafter"/>
</dbReference>
<reference evidence="3 5" key="2">
    <citation type="submission" date="2018-11" db="EMBL/GenBank/DDBJ databases">
        <authorList>
            <consortium name="Pathogen Informatics"/>
        </authorList>
    </citation>
    <scope>NUCLEOTIDE SEQUENCE [LARGE SCALE GENOMIC DNA]</scope>
</reference>
<feature type="domain" description="CS" evidence="2">
    <location>
        <begin position="6"/>
        <end position="91"/>
    </location>
</feature>
<dbReference type="Proteomes" id="UP000274756">
    <property type="component" value="Unassembled WGS sequence"/>
</dbReference>
<dbReference type="InterPro" id="IPR045250">
    <property type="entry name" value="p23-like"/>
</dbReference>
<gene>
    <name evidence="3" type="ORF">DME_LOCUS10568</name>
</gene>
<dbReference type="GO" id="GO:0005634">
    <property type="term" value="C:nucleus"/>
    <property type="evidence" value="ECO:0007669"/>
    <property type="project" value="TreeGrafter"/>
</dbReference>
<dbReference type="GO" id="GO:0051879">
    <property type="term" value="F:Hsp90 protein binding"/>
    <property type="evidence" value="ECO:0007669"/>
    <property type="project" value="InterPro"/>
</dbReference>
<dbReference type="GO" id="GO:0005829">
    <property type="term" value="C:cytosol"/>
    <property type="evidence" value="ECO:0007669"/>
    <property type="project" value="TreeGrafter"/>
</dbReference>